<dbReference type="Pfam" id="PF10551">
    <property type="entry name" value="MULE"/>
    <property type="match status" value="1"/>
</dbReference>
<dbReference type="PROSITE" id="PS50966">
    <property type="entry name" value="ZF_SWIM"/>
    <property type="match status" value="1"/>
</dbReference>
<comment type="caution">
    <text evidence="8">The sequence shown here is derived from an EMBL/GenBank/DDBJ whole genome shotgun (WGS) entry which is preliminary data.</text>
</comment>
<evidence type="ECO:0000256" key="2">
    <source>
        <dbReference type="ARBA" id="ARBA00022771"/>
    </source>
</evidence>
<dbReference type="Pfam" id="PF04434">
    <property type="entry name" value="SWIM"/>
    <property type="match status" value="1"/>
</dbReference>
<dbReference type="Pfam" id="PF03134">
    <property type="entry name" value="TB2_DP1_HVA22"/>
    <property type="match status" value="1"/>
</dbReference>
<dbReference type="SMART" id="SM00575">
    <property type="entry name" value="ZnF_PMZ"/>
    <property type="match status" value="1"/>
</dbReference>
<feature type="compositionally biased region" description="Basic residues" evidence="5">
    <location>
        <begin position="976"/>
        <end position="986"/>
    </location>
</feature>
<keyword evidence="6" id="KW-1133">Transmembrane helix</keyword>
<gene>
    <name evidence="8" type="ORF">Sradi_4014700</name>
</gene>
<feature type="transmembrane region" description="Helical" evidence="6">
    <location>
        <begin position="50"/>
        <end position="70"/>
    </location>
</feature>
<organism evidence="8">
    <name type="scientific">Sesamum radiatum</name>
    <name type="common">Black benniseed</name>
    <dbReference type="NCBI Taxonomy" id="300843"/>
    <lineage>
        <taxon>Eukaryota</taxon>
        <taxon>Viridiplantae</taxon>
        <taxon>Streptophyta</taxon>
        <taxon>Embryophyta</taxon>
        <taxon>Tracheophyta</taxon>
        <taxon>Spermatophyta</taxon>
        <taxon>Magnoliopsida</taxon>
        <taxon>eudicotyledons</taxon>
        <taxon>Gunneridae</taxon>
        <taxon>Pentapetalae</taxon>
        <taxon>asterids</taxon>
        <taxon>lamiids</taxon>
        <taxon>Lamiales</taxon>
        <taxon>Pedaliaceae</taxon>
        <taxon>Sesamum</taxon>
    </lineage>
</organism>
<accession>A0AAW2PIW7</accession>
<evidence type="ECO:0000256" key="5">
    <source>
        <dbReference type="SAM" id="MobiDB-lite"/>
    </source>
</evidence>
<dbReference type="InterPro" id="IPR004345">
    <property type="entry name" value="TB2_DP1_HVA22"/>
</dbReference>
<evidence type="ECO:0000313" key="8">
    <source>
        <dbReference type="EMBL" id="KAL0355678.1"/>
    </source>
</evidence>
<evidence type="ECO:0000259" key="7">
    <source>
        <dbReference type="PROSITE" id="PS50966"/>
    </source>
</evidence>
<feature type="transmembrane region" description="Helical" evidence="6">
    <location>
        <begin position="20"/>
        <end position="38"/>
    </location>
</feature>
<feature type="compositionally biased region" description="Basic residues" evidence="5">
    <location>
        <begin position="925"/>
        <end position="934"/>
    </location>
</feature>
<keyword evidence="2 4" id="KW-0863">Zinc-finger</keyword>
<dbReference type="AlphaFoldDB" id="A0AAW2PIW7"/>
<dbReference type="PANTHER" id="PTHR31973:SF187">
    <property type="entry name" value="MUTATOR TRANSPOSASE MUDRA PROTEIN"/>
    <property type="match status" value="1"/>
</dbReference>
<dbReference type="InterPro" id="IPR018289">
    <property type="entry name" value="MULE_transposase_dom"/>
</dbReference>
<dbReference type="InterPro" id="IPR006564">
    <property type="entry name" value="Znf_PMZ"/>
</dbReference>
<keyword evidence="1" id="KW-0479">Metal-binding</keyword>
<feature type="compositionally biased region" description="Basic and acidic residues" evidence="5">
    <location>
        <begin position="325"/>
        <end position="341"/>
    </location>
</feature>
<evidence type="ECO:0000256" key="6">
    <source>
        <dbReference type="SAM" id="Phobius"/>
    </source>
</evidence>
<keyword evidence="3" id="KW-0862">Zinc</keyword>
<proteinExistence type="predicted"/>
<feature type="region of interest" description="Disordered" evidence="5">
    <location>
        <begin position="282"/>
        <end position="384"/>
    </location>
</feature>
<reference evidence="8" key="1">
    <citation type="submission" date="2020-06" db="EMBL/GenBank/DDBJ databases">
        <authorList>
            <person name="Li T."/>
            <person name="Hu X."/>
            <person name="Zhang T."/>
            <person name="Song X."/>
            <person name="Zhang H."/>
            <person name="Dai N."/>
            <person name="Sheng W."/>
            <person name="Hou X."/>
            <person name="Wei L."/>
        </authorList>
    </citation>
    <scope>NUCLEOTIDE SEQUENCE</scope>
    <source>
        <strain evidence="8">G02</strain>
        <tissue evidence="8">Leaf</tissue>
    </source>
</reference>
<evidence type="ECO:0000256" key="3">
    <source>
        <dbReference type="ARBA" id="ARBA00022833"/>
    </source>
</evidence>
<dbReference type="Pfam" id="PF03108">
    <property type="entry name" value="DBD_Tnp_Mut"/>
    <property type="match status" value="1"/>
</dbReference>
<feature type="domain" description="SWIM-type" evidence="7">
    <location>
        <begin position="841"/>
        <end position="873"/>
    </location>
</feature>
<dbReference type="InterPro" id="IPR004332">
    <property type="entry name" value="Transposase_MuDR"/>
</dbReference>
<sequence length="1054" mass="120971">MGGSGAASFLKLVAKNFDVLAGPVVSLVYPLYASIRAIETKSPVDDQQWLTYWVLYSMITLFELTFAKLIEWLPFWSYVKLIFTCWLVIPYFSGAAYVYEHYVRPYLVTRQKTVNIWYVPGKKDIFSKPDDILTAAEKYIEEHGPEAFEKMIHRSRETTTRSSNYTFYNDDYRYEDDYSFDPTTTLLRSTPVISCGKIMTDAYPGVVSSIEKQVMARRRYDIVLHMFDEQDMLPRVDPRYYNFQKLLDDIGRCRLIPEGVVDTIFFDIYADSELHVIDLDAEEDDETEGVEAEGVDQGAEGVDQGAEDVQVESAADETHVEDDENAMHDECNSVRGDKQTNEDEDDGLMSGYSSDDAPLDAVSENESDVDEDKNEDDDESEDPMKNYLHRDMYEGAEGEDHKIHLEQGMIFENVDKFREVLRDYVVQEGFLIVRLKNERTRVTCKCAADGCSWRIHASPLSDKVTFAIKSLKAEHTCVRVKTMKEANSSWMSKRLLQVLRENPDMKARGIRHELQKYGIDPPYMQLYRAKKKALEQIDGSYGDSYSRLPHYAEMVRRSNHGSIVKLQYNHDENDDELVSSIPVVPSFKRIFVGLDALKKGFLQGCSPFLGFDGCHLKGPYGGVLLAAIGLDGNNGLFPLAFAIVESECKDSWCFFFQALDEMLGGFDVDRPWTFMSDRQKEVRETLICQFQAALLWDAAEENFWQACRSYNEQGFNSAMKNIQEFKPAAAEWLMKIDVSMWARHAFPIDLKNDHVTNNIAESFNAWIGEFRGKPIMTLLEGVRTKVMSMVHKRHEKGLKWTKEIMPNILKKANEQMEWSRHCNLHVASQTEFEVLDKNVSYRVNLHRMSCDCRIWDLSGIPCRHACLAISHQRDNIEVYTDRSFSKEKYMMAYTHVIHPIPDVKFWKNLDDVQPSTILPPPLRRLPGRPRKSRRKETGEQSNVRAGMAMRCTICHEVGHNRRTCQRAAVGASQRNNSRKNIRRNKRNAQMDIEADVPLSQVLENMSRNKRSRQSRTSSTAIAEEMPYIPQPPPSQPGSQAGLDDIRADLADNTE</sequence>
<dbReference type="InterPro" id="IPR007527">
    <property type="entry name" value="Znf_SWIM"/>
</dbReference>
<evidence type="ECO:0000256" key="4">
    <source>
        <dbReference type="PROSITE-ProRule" id="PRU00325"/>
    </source>
</evidence>
<reference evidence="8" key="2">
    <citation type="journal article" date="2024" name="Plant">
        <title>Genomic evolution and insights into agronomic trait innovations of Sesamum species.</title>
        <authorList>
            <person name="Miao H."/>
            <person name="Wang L."/>
            <person name="Qu L."/>
            <person name="Liu H."/>
            <person name="Sun Y."/>
            <person name="Le M."/>
            <person name="Wang Q."/>
            <person name="Wei S."/>
            <person name="Zheng Y."/>
            <person name="Lin W."/>
            <person name="Duan Y."/>
            <person name="Cao H."/>
            <person name="Xiong S."/>
            <person name="Wang X."/>
            <person name="Wei L."/>
            <person name="Li C."/>
            <person name="Ma Q."/>
            <person name="Ju M."/>
            <person name="Zhao R."/>
            <person name="Li G."/>
            <person name="Mu C."/>
            <person name="Tian Q."/>
            <person name="Mei H."/>
            <person name="Zhang T."/>
            <person name="Gao T."/>
            <person name="Zhang H."/>
        </authorList>
    </citation>
    <scope>NUCLEOTIDE SEQUENCE</scope>
    <source>
        <strain evidence="8">G02</strain>
    </source>
</reference>
<protein>
    <submittedName>
        <fullName evidence="8">HVA22-like protein a</fullName>
    </submittedName>
</protein>
<feature type="compositionally biased region" description="Basic and acidic residues" evidence="5">
    <location>
        <begin position="1043"/>
        <end position="1054"/>
    </location>
</feature>
<keyword evidence="6" id="KW-0472">Membrane</keyword>
<feature type="region of interest" description="Disordered" evidence="5">
    <location>
        <begin position="917"/>
        <end position="944"/>
    </location>
</feature>
<feature type="compositionally biased region" description="Acidic residues" evidence="5">
    <location>
        <begin position="363"/>
        <end position="381"/>
    </location>
</feature>
<feature type="transmembrane region" description="Helical" evidence="6">
    <location>
        <begin position="76"/>
        <end position="99"/>
    </location>
</feature>
<dbReference type="EMBL" id="JACGWJ010000017">
    <property type="protein sequence ID" value="KAL0355678.1"/>
    <property type="molecule type" value="Genomic_DNA"/>
</dbReference>
<keyword evidence="6" id="KW-0812">Transmembrane</keyword>
<dbReference type="PANTHER" id="PTHR31973">
    <property type="entry name" value="POLYPROTEIN, PUTATIVE-RELATED"/>
    <property type="match status" value="1"/>
</dbReference>
<feature type="compositionally biased region" description="Acidic residues" evidence="5">
    <location>
        <begin position="282"/>
        <end position="294"/>
    </location>
</feature>
<name>A0AAW2PIW7_SESRA</name>
<dbReference type="GO" id="GO:0008270">
    <property type="term" value="F:zinc ion binding"/>
    <property type="evidence" value="ECO:0007669"/>
    <property type="project" value="UniProtKB-KW"/>
</dbReference>
<evidence type="ECO:0000256" key="1">
    <source>
        <dbReference type="ARBA" id="ARBA00022723"/>
    </source>
</evidence>
<feature type="region of interest" description="Disordered" evidence="5">
    <location>
        <begin position="966"/>
        <end position="1054"/>
    </location>
</feature>